<dbReference type="EMBL" id="CAJVPM010017704">
    <property type="protein sequence ID" value="CAG8621204.1"/>
    <property type="molecule type" value="Genomic_DNA"/>
</dbReference>
<name>A0ACA9N0Y1_9GLOM</name>
<evidence type="ECO:0000313" key="2">
    <source>
        <dbReference type="Proteomes" id="UP000789860"/>
    </source>
</evidence>
<dbReference type="Proteomes" id="UP000789860">
    <property type="component" value="Unassembled WGS sequence"/>
</dbReference>
<feature type="non-terminal residue" evidence="1">
    <location>
        <position position="58"/>
    </location>
</feature>
<evidence type="ECO:0000313" key="1">
    <source>
        <dbReference type="EMBL" id="CAG8621204.1"/>
    </source>
</evidence>
<proteinExistence type="predicted"/>
<reference evidence="1" key="1">
    <citation type="submission" date="2021-06" db="EMBL/GenBank/DDBJ databases">
        <authorList>
            <person name="Kallberg Y."/>
            <person name="Tangrot J."/>
            <person name="Rosling A."/>
        </authorList>
    </citation>
    <scope>NUCLEOTIDE SEQUENCE</scope>
    <source>
        <strain evidence="1">AU212A</strain>
    </source>
</reference>
<accession>A0ACA9N0Y1</accession>
<keyword evidence="2" id="KW-1185">Reference proteome</keyword>
<sequence>MANEEFSELMDIDIEEIFQNQINKEKNSLDISTLLYLLSEAYLEGEKRLNFAFLTFNK</sequence>
<organism evidence="1 2">
    <name type="scientific">Scutellospora calospora</name>
    <dbReference type="NCBI Taxonomy" id="85575"/>
    <lineage>
        <taxon>Eukaryota</taxon>
        <taxon>Fungi</taxon>
        <taxon>Fungi incertae sedis</taxon>
        <taxon>Mucoromycota</taxon>
        <taxon>Glomeromycotina</taxon>
        <taxon>Glomeromycetes</taxon>
        <taxon>Diversisporales</taxon>
        <taxon>Gigasporaceae</taxon>
        <taxon>Scutellospora</taxon>
    </lineage>
</organism>
<comment type="caution">
    <text evidence="1">The sequence shown here is derived from an EMBL/GenBank/DDBJ whole genome shotgun (WGS) entry which is preliminary data.</text>
</comment>
<gene>
    <name evidence="1" type="ORF">SCALOS_LOCUS7651</name>
</gene>
<protein>
    <submittedName>
        <fullName evidence="1">424_t:CDS:1</fullName>
    </submittedName>
</protein>